<dbReference type="EC" id="2.7.13.3" evidence="3"/>
<accession>A0A1I0HZL5</accession>
<evidence type="ECO:0000256" key="2">
    <source>
        <dbReference type="ARBA" id="ARBA00004651"/>
    </source>
</evidence>
<dbReference type="PANTHER" id="PTHR45528">
    <property type="entry name" value="SENSOR HISTIDINE KINASE CPXA"/>
    <property type="match status" value="1"/>
</dbReference>
<reference evidence="17" key="1">
    <citation type="submission" date="2016-10" db="EMBL/GenBank/DDBJ databases">
        <authorList>
            <person name="Varghese N."/>
            <person name="Submissions S."/>
        </authorList>
    </citation>
    <scope>NUCLEOTIDE SEQUENCE [LARGE SCALE GENOMIC DNA]</scope>
    <source>
        <strain evidence="17">DSM 1551</strain>
    </source>
</reference>
<proteinExistence type="predicted"/>
<feature type="transmembrane region" description="Helical" evidence="14">
    <location>
        <begin position="265"/>
        <end position="288"/>
    </location>
</feature>
<evidence type="ECO:0000256" key="13">
    <source>
        <dbReference type="ARBA" id="ARBA00023136"/>
    </source>
</evidence>
<evidence type="ECO:0000256" key="12">
    <source>
        <dbReference type="ARBA" id="ARBA00023012"/>
    </source>
</evidence>
<dbReference type="InterPro" id="IPR003661">
    <property type="entry name" value="HisK_dim/P_dom"/>
</dbReference>
<dbReference type="GeneID" id="78289665"/>
<keyword evidence="10" id="KW-0067">ATP-binding</keyword>
<evidence type="ECO:0000256" key="8">
    <source>
        <dbReference type="ARBA" id="ARBA00022741"/>
    </source>
</evidence>
<evidence type="ECO:0000256" key="5">
    <source>
        <dbReference type="ARBA" id="ARBA00022553"/>
    </source>
</evidence>
<keyword evidence="7 14" id="KW-0812">Transmembrane</keyword>
<evidence type="ECO:0000256" key="9">
    <source>
        <dbReference type="ARBA" id="ARBA00022777"/>
    </source>
</evidence>
<keyword evidence="12" id="KW-0902">Two-component regulatory system</keyword>
<dbReference type="InterPro" id="IPR036097">
    <property type="entry name" value="HisK_dim/P_sf"/>
</dbReference>
<dbReference type="CDD" id="cd00082">
    <property type="entry name" value="HisKA"/>
    <property type="match status" value="1"/>
</dbReference>
<name>A0A1I0HZL5_9FIRM</name>
<evidence type="ECO:0000313" key="16">
    <source>
        <dbReference type="EMBL" id="SET89794.1"/>
    </source>
</evidence>
<dbReference type="Gene3D" id="3.30.565.10">
    <property type="entry name" value="Histidine kinase-like ATPase, C-terminal domain"/>
    <property type="match status" value="1"/>
</dbReference>
<feature type="transmembrane region" description="Helical" evidence="14">
    <location>
        <begin position="7"/>
        <end position="25"/>
    </location>
</feature>
<dbReference type="InterPro" id="IPR036890">
    <property type="entry name" value="HATPase_C_sf"/>
</dbReference>
<dbReference type="PANTHER" id="PTHR45528:SF1">
    <property type="entry name" value="SENSOR HISTIDINE KINASE CPXA"/>
    <property type="match status" value="1"/>
</dbReference>
<protein>
    <recommendedName>
        <fullName evidence="3">histidine kinase</fullName>
        <ecNumber evidence="3">2.7.13.3</ecNumber>
    </recommendedName>
</protein>
<keyword evidence="8" id="KW-0547">Nucleotide-binding</keyword>
<keyword evidence="4" id="KW-1003">Cell membrane</keyword>
<dbReference type="GO" id="GO:0000155">
    <property type="term" value="F:phosphorelay sensor kinase activity"/>
    <property type="evidence" value="ECO:0007669"/>
    <property type="project" value="InterPro"/>
</dbReference>
<dbReference type="Proteomes" id="UP000198558">
    <property type="component" value="Unassembled WGS sequence"/>
</dbReference>
<dbReference type="OrthoDB" id="9792991at2"/>
<dbReference type="EMBL" id="FOIN01000071">
    <property type="protein sequence ID" value="SET89794.1"/>
    <property type="molecule type" value="Genomic_DNA"/>
</dbReference>
<evidence type="ECO:0000256" key="6">
    <source>
        <dbReference type="ARBA" id="ARBA00022679"/>
    </source>
</evidence>
<evidence type="ECO:0000256" key="3">
    <source>
        <dbReference type="ARBA" id="ARBA00012438"/>
    </source>
</evidence>
<keyword evidence="13 14" id="KW-0472">Membrane</keyword>
<dbReference type="Pfam" id="PF02518">
    <property type="entry name" value="HATPase_c"/>
    <property type="match status" value="1"/>
</dbReference>
<dbReference type="SUPFAM" id="SSF47384">
    <property type="entry name" value="Homodimeric domain of signal transducing histidine kinase"/>
    <property type="match status" value="1"/>
</dbReference>
<feature type="transmembrane region" description="Helical" evidence="14">
    <location>
        <begin position="379"/>
        <end position="412"/>
    </location>
</feature>
<gene>
    <name evidence="16" type="ORF">SAMN04489758_1714</name>
</gene>
<evidence type="ECO:0000256" key="4">
    <source>
        <dbReference type="ARBA" id="ARBA00022475"/>
    </source>
</evidence>
<comment type="subcellular location">
    <subcellularLocation>
        <location evidence="2">Cell membrane</location>
        <topology evidence="2">Multi-pass membrane protein</topology>
    </subcellularLocation>
</comment>
<comment type="catalytic activity">
    <reaction evidence="1">
        <text>ATP + protein L-histidine = ADP + protein N-phospho-L-histidine.</text>
        <dbReference type="EC" id="2.7.13.3"/>
    </reaction>
</comment>
<dbReference type="GO" id="GO:0005524">
    <property type="term" value="F:ATP binding"/>
    <property type="evidence" value="ECO:0007669"/>
    <property type="project" value="UniProtKB-KW"/>
</dbReference>
<dbReference type="InterPro" id="IPR005467">
    <property type="entry name" value="His_kinase_dom"/>
</dbReference>
<feature type="transmembrane region" description="Helical" evidence="14">
    <location>
        <begin position="308"/>
        <end position="331"/>
    </location>
</feature>
<sequence length="695" mass="79943">MKKKKIIFSILTIIIIFISSTSVYYCYNVVENSNKKSINFTNNTILYDILDNVYPLSFQLDNVGKKEGIPKYLTANEEASEVFYHNNILYSRELMSEKKNIKYYAEGNNNKLGNTNDDIKNIQNNTDLTDKYQWYLKIAFNEKGELTYDTLGCPIAGNQNYELVWNNFKQTYFQYLDEYDTNAILHNPTNITIYFAVPYKLNTNSIDAIAYYNESNLNNTNVETIIPFAFIAIIAVCLYMLLYPHEIVKEVGIFKYPAKIKLEPLVIGIVLSYIGIIKIIYGLIIDTLNGYYINKLTIIGFGQHSELILGAMNILSWAGLLFLSMFCIFYLKSIFKVGFINFIKNNTICIWLFQNINKLINKVSSFDINDDINKIILKIVLVNCLIISIICCFFTFGIFFSLIYSTILFVILKNKFNEFKNDYDILLNAVKRLSNGDFDVEINQDIGMFNSLGTEFTNIKNGFEKAVNEEVKSQKMKTELISNVSHDLKTPLTSIITYVDLLKNDNLSPNKRNEYIETLDRNSLRLKNLIHDLFEVSKANSGNIKLNFVNVDLVALIQQTKFELTDKFNEKNLTFKTNFPEEKIILSLDSSKTYRIFENLLINISKYALENTRVYIDIISHKDEVKIIFKNISADEIKVSEDELVERFIQGDTSRNTSGSGLGLAIAKSFTELQNGIFKVNVDGDLFKAIVIFKK</sequence>
<dbReference type="AlphaFoldDB" id="A0A1I0HZL5"/>
<evidence type="ECO:0000256" key="1">
    <source>
        <dbReference type="ARBA" id="ARBA00000085"/>
    </source>
</evidence>
<feature type="domain" description="Histidine kinase" evidence="15">
    <location>
        <begin position="483"/>
        <end position="680"/>
    </location>
</feature>
<evidence type="ECO:0000313" key="17">
    <source>
        <dbReference type="Proteomes" id="UP000198558"/>
    </source>
</evidence>
<evidence type="ECO:0000256" key="11">
    <source>
        <dbReference type="ARBA" id="ARBA00022989"/>
    </source>
</evidence>
<dbReference type="InterPro" id="IPR050398">
    <property type="entry name" value="HssS/ArlS-like"/>
</dbReference>
<evidence type="ECO:0000256" key="14">
    <source>
        <dbReference type="SAM" id="Phobius"/>
    </source>
</evidence>
<evidence type="ECO:0000256" key="7">
    <source>
        <dbReference type="ARBA" id="ARBA00022692"/>
    </source>
</evidence>
<dbReference type="GO" id="GO:0005886">
    <property type="term" value="C:plasma membrane"/>
    <property type="evidence" value="ECO:0007669"/>
    <property type="project" value="UniProtKB-SubCell"/>
</dbReference>
<dbReference type="Gene3D" id="1.10.287.130">
    <property type="match status" value="1"/>
</dbReference>
<keyword evidence="17" id="KW-1185">Reference proteome</keyword>
<keyword evidence="5" id="KW-0597">Phosphoprotein</keyword>
<evidence type="ECO:0000256" key="10">
    <source>
        <dbReference type="ARBA" id="ARBA00022840"/>
    </source>
</evidence>
<dbReference type="RefSeq" id="WP_092357073.1">
    <property type="nucleotide sequence ID" value="NZ_FOIN01000071.1"/>
</dbReference>
<evidence type="ECO:0000259" key="15">
    <source>
        <dbReference type="PROSITE" id="PS50109"/>
    </source>
</evidence>
<dbReference type="PROSITE" id="PS50109">
    <property type="entry name" value="HIS_KIN"/>
    <property type="match status" value="1"/>
</dbReference>
<keyword evidence="6" id="KW-0808">Transferase</keyword>
<keyword evidence="11 14" id="KW-1133">Transmembrane helix</keyword>
<feature type="transmembrane region" description="Helical" evidence="14">
    <location>
        <begin position="225"/>
        <end position="244"/>
    </location>
</feature>
<dbReference type="SUPFAM" id="SSF55874">
    <property type="entry name" value="ATPase domain of HSP90 chaperone/DNA topoisomerase II/histidine kinase"/>
    <property type="match status" value="1"/>
</dbReference>
<organism evidence="16 17">
    <name type="scientific">Thomasclavelia cocleata</name>
    <dbReference type="NCBI Taxonomy" id="69824"/>
    <lineage>
        <taxon>Bacteria</taxon>
        <taxon>Bacillati</taxon>
        <taxon>Bacillota</taxon>
        <taxon>Erysipelotrichia</taxon>
        <taxon>Erysipelotrichales</taxon>
        <taxon>Coprobacillaceae</taxon>
        <taxon>Thomasclavelia</taxon>
    </lineage>
</organism>
<dbReference type="InterPro" id="IPR003594">
    <property type="entry name" value="HATPase_dom"/>
</dbReference>
<dbReference type="Pfam" id="PF00512">
    <property type="entry name" value="HisKA"/>
    <property type="match status" value="1"/>
</dbReference>
<dbReference type="SMART" id="SM00388">
    <property type="entry name" value="HisKA"/>
    <property type="match status" value="1"/>
</dbReference>
<keyword evidence="9 16" id="KW-0418">Kinase</keyword>
<dbReference type="FunFam" id="1.10.287.130:FF:000008">
    <property type="entry name" value="Two-component sensor histidine kinase"/>
    <property type="match status" value="1"/>
</dbReference>